<proteinExistence type="predicted"/>
<dbReference type="EMBL" id="JAHWQX010000002">
    <property type="protein sequence ID" value="MBW3097041.1"/>
    <property type="molecule type" value="Genomic_DNA"/>
</dbReference>
<name>A0ABS6WM51_9HYPH</name>
<evidence type="ECO:0000259" key="1">
    <source>
        <dbReference type="Pfam" id="PF01261"/>
    </source>
</evidence>
<dbReference type="RefSeq" id="WP_219200987.1">
    <property type="nucleotide sequence ID" value="NZ_JAHWQX010000002.1"/>
</dbReference>
<keyword evidence="2" id="KW-0413">Isomerase</keyword>
<dbReference type="PANTHER" id="PTHR12110">
    <property type="entry name" value="HYDROXYPYRUVATE ISOMERASE"/>
    <property type="match status" value="1"/>
</dbReference>
<accession>A0ABS6WM51</accession>
<dbReference type="InterPro" id="IPR050312">
    <property type="entry name" value="IolE/XylAMocC-like"/>
</dbReference>
<feature type="domain" description="Xylose isomerase-like TIM barrel" evidence="1">
    <location>
        <begin position="27"/>
        <end position="259"/>
    </location>
</feature>
<dbReference type="PANTHER" id="PTHR12110:SF52">
    <property type="entry name" value="XYLOSE ISOMERASE"/>
    <property type="match status" value="1"/>
</dbReference>
<dbReference type="GO" id="GO:0016853">
    <property type="term" value="F:isomerase activity"/>
    <property type="evidence" value="ECO:0007669"/>
    <property type="project" value="UniProtKB-KW"/>
</dbReference>
<organism evidence="2 3">
    <name type="scientific">Pseudohoeflea coraliihabitans</name>
    <dbReference type="NCBI Taxonomy" id="2860393"/>
    <lineage>
        <taxon>Bacteria</taxon>
        <taxon>Pseudomonadati</taxon>
        <taxon>Pseudomonadota</taxon>
        <taxon>Alphaproteobacteria</taxon>
        <taxon>Hyphomicrobiales</taxon>
        <taxon>Rhizobiaceae</taxon>
        <taxon>Pseudohoeflea</taxon>
    </lineage>
</organism>
<dbReference type="InterPro" id="IPR013022">
    <property type="entry name" value="Xyl_isomerase-like_TIM-brl"/>
</dbReference>
<dbReference type="Pfam" id="PF01261">
    <property type="entry name" value="AP_endonuc_2"/>
    <property type="match status" value="1"/>
</dbReference>
<sequence length="282" mass="30992">MTDLSRFAVNQITTRNWSLPEAIEGYARHGVAGIGVWIDYLDAVGTKAAARHIRDAGLFVPCLCTSAWVNLADRSAYETALAENRRRIDAAAAIGAPCLVVVPGGLAAGEKNLESARARVEDALATLLPYARQAGVALGLEPLHPMYAGDRSCLNTFAQCLDLCATLGEGTGLVADVYHCWWDPEFEAGLRRAGPERILSFHLCDWLVPTRDLYQDRGMVGDGVIDIARYRQILDDIAYDGPLEIEIFSKRDWWQRDCEETTRISIERCAPFVAPRQTGGPV</sequence>
<evidence type="ECO:0000313" key="2">
    <source>
        <dbReference type="EMBL" id="MBW3097041.1"/>
    </source>
</evidence>
<reference evidence="2" key="1">
    <citation type="submission" date="2021-07" db="EMBL/GenBank/DDBJ databases">
        <title>Pseudohoeflea marina sp. nov. a polyhydroxyalcanoate-producing bacterium.</title>
        <authorList>
            <person name="Zheng W."/>
            <person name="Yu S."/>
            <person name="Huang Y."/>
        </authorList>
    </citation>
    <scope>NUCLEOTIDE SEQUENCE</scope>
    <source>
        <strain evidence="2">DP4N28-3</strain>
    </source>
</reference>
<keyword evidence="3" id="KW-1185">Reference proteome</keyword>
<gene>
    <name evidence="2" type="ORF">KY465_07095</name>
</gene>
<protein>
    <submittedName>
        <fullName evidence="2">Sugar phosphate isomerase/epimerase</fullName>
    </submittedName>
</protein>
<comment type="caution">
    <text evidence="2">The sequence shown here is derived from an EMBL/GenBank/DDBJ whole genome shotgun (WGS) entry which is preliminary data.</text>
</comment>
<dbReference type="Proteomes" id="UP001430804">
    <property type="component" value="Unassembled WGS sequence"/>
</dbReference>
<evidence type="ECO:0000313" key="3">
    <source>
        <dbReference type="Proteomes" id="UP001430804"/>
    </source>
</evidence>